<dbReference type="OrthoDB" id="1898221at2759"/>
<evidence type="ECO:0000256" key="6">
    <source>
        <dbReference type="ARBA" id="ARBA00023136"/>
    </source>
</evidence>
<dbReference type="GO" id="GO:0016020">
    <property type="term" value="C:membrane"/>
    <property type="evidence" value="ECO:0007669"/>
    <property type="project" value="InterPro"/>
</dbReference>
<evidence type="ECO:0000256" key="2">
    <source>
        <dbReference type="ARBA" id="ARBA00004127"/>
    </source>
</evidence>
<evidence type="ECO:0000256" key="17">
    <source>
        <dbReference type="SAM" id="Phobius"/>
    </source>
</evidence>
<feature type="transmembrane region" description="Helical" evidence="17">
    <location>
        <begin position="47"/>
        <end position="69"/>
    </location>
</feature>
<comment type="catalytic activity">
    <reaction evidence="8">
        <text>13-octadecanoyloxy-octadecanoate + H2O = 13-hydroxy-octadecanoate + octadecanoate + H(+)</text>
        <dbReference type="Rhea" id="RHEA:52084"/>
        <dbReference type="ChEBI" id="CHEBI:15377"/>
        <dbReference type="ChEBI" id="CHEBI:15378"/>
        <dbReference type="ChEBI" id="CHEBI:25629"/>
        <dbReference type="ChEBI" id="CHEBI:136304"/>
        <dbReference type="ChEBI" id="CHEBI:136335"/>
    </reaction>
    <physiologicalReaction direction="left-to-right" evidence="8">
        <dbReference type="Rhea" id="RHEA:52085"/>
    </physiologicalReaction>
</comment>
<feature type="transmembrane region" description="Helical" evidence="17">
    <location>
        <begin position="159"/>
        <end position="177"/>
    </location>
</feature>
<dbReference type="AlphaFoldDB" id="A0A154NY70"/>
<comment type="catalytic activity">
    <reaction evidence="16">
        <text>12-(9Z-hexadecenoyloxy)-octadecanoate + H2O = 12-hydroxyoctadecanoate + (9Z)-hexadecenoate + H(+)</text>
        <dbReference type="Rhea" id="RHEA:52072"/>
        <dbReference type="ChEBI" id="CHEBI:15377"/>
        <dbReference type="ChEBI" id="CHEBI:15378"/>
        <dbReference type="ChEBI" id="CHEBI:32372"/>
        <dbReference type="ChEBI" id="CHEBI:84201"/>
        <dbReference type="ChEBI" id="CHEBI:136312"/>
    </reaction>
    <physiologicalReaction direction="left-to-right" evidence="16">
        <dbReference type="Rhea" id="RHEA:52073"/>
    </physiologicalReaction>
</comment>
<evidence type="ECO:0000256" key="16">
    <source>
        <dbReference type="ARBA" id="ARBA00049428"/>
    </source>
</evidence>
<evidence type="ECO:0000256" key="3">
    <source>
        <dbReference type="ARBA" id="ARBA00009300"/>
    </source>
</evidence>
<evidence type="ECO:0000256" key="9">
    <source>
        <dbReference type="ARBA" id="ARBA00047863"/>
    </source>
</evidence>
<evidence type="ECO:0000256" key="4">
    <source>
        <dbReference type="ARBA" id="ARBA00022692"/>
    </source>
</evidence>
<comment type="similarity">
    <text evidence="3">Belongs to the AIG1 family.</text>
</comment>
<keyword evidence="6 17" id="KW-0472">Membrane</keyword>
<dbReference type="PANTHER" id="PTHR10989:SF16">
    <property type="entry name" value="AT02829P-RELATED"/>
    <property type="match status" value="1"/>
</dbReference>
<evidence type="ECO:0000256" key="5">
    <source>
        <dbReference type="ARBA" id="ARBA00022989"/>
    </source>
</evidence>
<dbReference type="EMBL" id="KQ434782">
    <property type="protein sequence ID" value="KZC04567.1"/>
    <property type="molecule type" value="Genomic_DNA"/>
</dbReference>
<keyword evidence="5 17" id="KW-1133">Transmembrane helix</keyword>
<dbReference type="PANTHER" id="PTHR10989">
    <property type="entry name" value="ANDROGEN-INDUCED PROTEIN 1-RELATED"/>
    <property type="match status" value="1"/>
</dbReference>
<evidence type="ECO:0000313" key="19">
    <source>
        <dbReference type="Proteomes" id="UP000076502"/>
    </source>
</evidence>
<evidence type="ECO:0000256" key="13">
    <source>
        <dbReference type="ARBA" id="ARBA00049221"/>
    </source>
</evidence>
<feature type="transmembrane region" description="Helical" evidence="17">
    <location>
        <begin position="128"/>
        <end position="147"/>
    </location>
</feature>
<dbReference type="InterPro" id="IPR006838">
    <property type="entry name" value="ADTRP_AIG1"/>
</dbReference>
<evidence type="ECO:0000313" key="18">
    <source>
        <dbReference type="EMBL" id="KZC04567.1"/>
    </source>
</evidence>
<comment type="catalytic activity">
    <reaction evidence="14">
        <text>13-(9Z-octadecenoyloxy)-octadecanoate + H2O = 13-hydroxy-octadecanoate + (9Z)-octadecenoate + H(+)</text>
        <dbReference type="Rhea" id="RHEA:52064"/>
        <dbReference type="ChEBI" id="CHEBI:15377"/>
        <dbReference type="ChEBI" id="CHEBI:15378"/>
        <dbReference type="ChEBI" id="CHEBI:30823"/>
        <dbReference type="ChEBI" id="CHEBI:136303"/>
        <dbReference type="ChEBI" id="CHEBI:136304"/>
    </reaction>
    <physiologicalReaction direction="left-to-right" evidence="14">
        <dbReference type="Rhea" id="RHEA:52065"/>
    </physiologicalReaction>
</comment>
<keyword evidence="19" id="KW-1185">Reference proteome</keyword>
<evidence type="ECO:0000256" key="1">
    <source>
        <dbReference type="ARBA" id="ARBA00000923"/>
    </source>
</evidence>
<comment type="catalytic activity">
    <reaction evidence="10">
        <text>12-octadecanoyloxy-octadecanoate + H2O = 12-hydroxyoctadecanoate + octadecanoate + H(+)</text>
        <dbReference type="Rhea" id="RHEA:52080"/>
        <dbReference type="ChEBI" id="CHEBI:15377"/>
        <dbReference type="ChEBI" id="CHEBI:15378"/>
        <dbReference type="ChEBI" id="CHEBI:25629"/>
        <dbReference type="ChEBI" id="CHEBI:84201"/>
        <dbReference type="ChEBI" id="CHEBI:136330"/>
    </reaction>
    <physiologicalReaction direction="left-to-right" evidence="10">
        <dbReference type="Rhea" id="RHEA:52081"/>
    </physiologicalReaction>
</comment>
<evidence type="ECO:0000256" key="8">
    <source>
        <dbReference type="ARBA" id="ARBA00047427"/>
    </source>
</evidence>
<dbReference type="Pfam" id="PF04750">
    <property type="entry name" value="Far-17a_AIG1"/>
    <property type="match status" value="1"/>
</dbReference>
<evidence type="ECO:0000256" key="11">
    <source>
        <dbReference type="ARBA" id="ARBA00048701"/>
    </source>
</evidence>
<comment type="catalytic activity">
    <reaction evidence="9">
        <text>9-hexadecanoyloxy-octadecanoate + H2O = 9-hydroxy-octadecanoate + hexadecanoate + H(+)</text>
        <dbReference type="Rhea" id="RHEA:52052"/>
        <dbReference type="ChEBI" id="CHEBI:7896"/>
        <dbReference type="ChEBI" id="CHEBI:15377"/>
        <dbReference type="ChEBI" id="CHEBI:15378"/>
        <dbReference type="ChEBI" id="CHEBI:83670"/>
        <dbReference type="ChEBI" id="CHEBI:136286"/>
    </reaction>
    <physiologicalReaction direction="left-to-right" evidence="9">
        <dbReference type="Rhea" id="RHEA:52053"/>
    </physiologicalReaction>
</comment>
<dbReference type="GO" id="GO:0012505">
    <property type="term" value="C:endomembrane system"/>
    <property type="evidence" value="ECO:0007669"/>
    <property type="project" value="UniProtKB-SubCell"/>
</dbReference>
<comment type="catalytic activity">
    <reaction evidence="1">
        <text>9-(9Z-hexadecenoyloxy)-octadecanoate + H2O = (9Z)-hexadecenoate + 9-hydroxy-octadecanoate + H(+)</text>
        <dbReference type="Rhea" id="RHEA:52068"/>
        <dbReference type="ChEBI" id="CHEBI:15377"/>
        <dbReference type="ChEBI" id="CHEBI:15378"/>
        <dbReference type="ChEBI" id="CHEBI:32372"/>
        <dbReference type="ChEBI" id="CHEBI:136286"/>
        <dbReference type="ChEBI" id="CHEBI:136309"/>
    </reaction>
    <physiologicalReaction direction="left-to-right" evidence="1">
        <dbReference type="Rhea" id="RHEA:52069"/>
    </physiologicalReaction>
</comment>
<reference evidence="18 19" key="1">
    <citation type="submission" date="2015-07" db="EMBL/GenBank/DDBJ databases">
        <title>The genome of Dufourea novaeangliae.</title>
        <authorList>
            <person name="Pan H."/>
            <person name="Kapheim K."/>
        </authorList>
    </citation>
    <scope>NUCLEOTIDE SEQUENCE [LARGE SCALE GENOMIC DNA]</scope>
    <source>
        <strain evidence="18">0120121106</strain>
        <tissue evidence="18">Whole body</tissue>
    </source>
</reference>
<comment type="catalytic activity">
    <reaction evidence="7">
        <text>12-hexadecanoyloxy-octadecanoate + H2O = 12-hydroxyoctadecanoate + hexadecanoate + H(+)</text>
        <dbReference type="Rhea" id="RHEA:52056"/>
        <dbReference type="ChEBI" id="CHEBI:7896"/>
        <dbReference type="ChEBI" id="CHEBI:15377"/>
        <dbReference type="ChEBI" id="CHEBI:15378"/>
        <dbReference type="ChEBI" id="CHEBI:83677"/>
        <dbReference type="ChEBI" id="CHEBI:84201"/>
    </reaction>
    <physiologicalReaction direction="left-to-right" evidence="7">
        <dbReference type="Rhea" id="RHEA:52057"/>
    </physiologicalReaction>
</comment>
<feature type="transmembrane region" description="Helical" evidence="17">
    <location>
        <begin position="183"/>
        <end position="213"/>
    </location>
</feature>
<comment type="catalytic activity">
    <reaction evidence="11">
        <text>12-(9Z-octadecenoyloxy)-octadecanoate + H2O = 12-hydroxyoctadecanoate + (9Z)-octadecenoate + H(+)</text>
        <dbReference type="Rhea" id="RHEA:52060"/>
        <dbReference type="ChEBI" id="CHEBI:15377"/>
        <dbReference type="ChEBI" id="CHEBI:15378"/>
        <dbReference type="ChEBI" id="CHEBI:30823"/>
        <dbReference type="ChEBI" id="CHEBI:84201"/>
        <dbReference type="ChEBI" id="CHEBI:136302"/>
    </reaction>
    <physiologicalReaction direction="left-to-right" evidence="11">
        <dbReference type="Rhea" id="RHEA:52061"/>
    </physiologicalReaction>
</comment>
<proteinExistence type="inferred from homology"/>
<comment type="catalytic activity">
    <reaction evidence="13">
        <text>9-octadecanoyloxy-octadecanoate + H2O = 9-hydroxy-octadecanoate + octadecanoate + H(+)</text>
        <dbReference type="Rhea" id="RHEA:52096"/>
        <dbReference type="ChEBI" id="CHEBI:15377"/>
        <dbReference type="ChEBI" id="CHEBI:15378"/>
        <dbReference type="ChEBI" id="CHEBI:25629"/>
        <dbReference type="ChEBI" id="CHEBI:136286"/>
        <dbReference type="ChEBI" id="CHEBI:136373"/>
    </reaction>
    <physiologicalReaction direction="left-to-right" evidence="13">
        <dbReference type="Rhea" id="RHEA:52097"/>
    </physiologicalReaction>
</comment>
<evidence type="ECO:0000256" key="10">
    <source>
        <dbReference type="ARBA" id="ARBA00048680"/>
    </source>
</evidence>
<comment type="catalytic activity">
    <reaction evidence="15">
        <text>13-(9Z-hexadecenoyloxy)-octadecanoate + H2O = 13-hydroxy-octadecanoate + (9Z)-hexadecenoate + H(+)</text>
        <dbReference type="Rhea" id="RHEA:52076"/>
        <dbReference type="ChEBI" id="CHEBI:15377"/>
        <dbReference type="ChEBI" id="CHEBI:15378"/>
        <dbReference type="ChEBI" id="CHEBI:32372"/>
        <dbReference type="ChEBI" id="CHEBI:136304"/>
        <dbReference type="ChEBI" id="CHEBI:136315"/>
    </reaction>
    <physiologicalReaction direction="left-to-right" evidence="15">
        <dbReference type="Rhea" id="RHEA:52077"/>
    </physiologicalReaction>
</comment>
<organism evidence="18 19">
    <name type="scientific">Dufourea novaeangliae</name>
    <name type="common">Sweat bee</name>
    <dbReference type="NCBI Taxonomy" id="178035"/>
    <lineage>
        <taxon>Eukaryota</taxon>
        <taxon>Metazoa</taxon>
        <taxon>Ecdysozoa</taxon>
        <taxon>Arthropoda</taxon>
        <taxon>Hexapoda</taxon>
        <taxon>Insecta</taxon>
        <taxon>Pterygota</taxon>
        <taxon>Neoptera</taxon>
        <taxon>Endopterygota</taxon>
        <taxon>Hymenoptera</taxon>
        <taxon>Apocrita</taxon>
        <taxon>Aculeata</taxon>
        <taxon>Apoidea</taxon>
        <taxon>Anthophila</taxon>
        <taxon>Halictidae</taxon>
        <taxon>Rophitinae</taxon>
        <taxon>Dufourea</taxon>
    </lineage>
</organism>
<evidence type="ECO:0000256" key="15">
    <source>
        <dbReference type="ARBA" id="ARBA00049322"/>
    </source>
</evidence>
<evidence type="ECO:0000256" key="7">
    <source>
        <dbReference type="ARBA" id="ARBA00047368"/>
    </source>
</evidence>
<protein>
    <submittedName>
        <fullName evidence="18">Androgen-induced gene 1 protein</fullName>
    </submittedName>
</protein>
<name>A0A154NY70_DUFNO</name>
<comment type="catalytic activity">
    <reaction evidence="12">
        <text>9-(9Z-octadecenoyloxy)-octadecanoate + H2O = 9-hydroxy-octadecanoate + (9Z)-octadecenoate + H(+)</text>
        <dbReference type="Rhea" id="RHEA:52048"/>
        <dbReference type="ChEBI" id="CHEBI:15377"/>
        <dbReference type="ChEBI" id="CHEBI:15378"/>
        <dbReference type="ChEBI" id="CHEBI:30823"/>
        <dbReference type="ChEBI" id="CHEBI:136282"/>
        <dbReference type="ChEBI" id="CHEBI:136286"/>
    </reaction>
    <physiologicalReaction direction="left-to-right" evidence="12">
        <dbReference type="Rhea" id="RHEA:52049"/>
    </physiologicalReaction>
</comment>
<feature type="transmembrane region" description="Helical" evidence="17">
    <location>
        <begin position="90"/>
        <end position="108"/>
    </location>
</feature>
<evidence type="ECO:0000256" key="14">
    <source>
        <dbReference type="ARBA" id="ARBA00049296"/>
    </source>
</evidence>
<sequence length="237" mass="27670">MRDSLLIVVHVFSCVQFTFAVYYDYMHVVVPHQVTKMFSGYGGKFKFLTFWDAIIQAVFFFICMLNDWFGTNAVNPKKPPFIRKLKDYTFASFSFPVAMFVGIVFWGLMAVDRELVFPKAVDPYFPWWLNHLMHTMIMVSTMIEIILAPRKYPSRSNGLFGLCILLSCYMIWMHIIYYKSGIWVYPIMAVLTVPLRIMFMASAVLLTVILYLLGQTLDNLIWGNEYTKHQKSHAKSK</sequence>
<accession>A0A154NY70</accession>
<evidence type="ECO:0000256" key="12">
    <source>
        <dbReference type="ARBA" id="ARBA00048800"/>
    </source>
</evidence>
<comment type="subcellular location">
    <subcellularLocation>
        <location evidence="2">Endomembrane system</location>
        <topology evidence="2">Multi-pass membrane protein</topology>
    </subcellularLocation>
</comment>
<keyword evidence="4 17" id="KW-0812">Transmembrane</keyword>
<gene>
    <name evidence="18" type="ORF">WN55_00642</name>
</gene>
<dbReference type="Proteomes" id="UP000076502">
    <property type="component" value="Unassembled WGS sequence"/>
</dbReference>